<feature type="compositionally biased region" description="Basic and acidic residues" evidence="1">
    <location>
        <begin position="77"/>
        <end position="87"/>
    </location>
</feature>
<gene>
    <name evidence="3" type="ORF">Amon01_000683200</name>
</gene>
<comment type="caution">
    <text evidence="3">The sequence shown here is derived from an EMBL/GenBank/DDBJ whole genome shotgun (WGS) entry which is preliminary data.</text>
</comment>
<name>A0A9W6Z299_AMBMO</name>
<evidence type="ECO:0000313" key="4">
    <source>
        <dbReference type="Proteomes" id="UP001165063"/>
    </source>
</evidence>
<evidence type="ECO:0000256" key="2">
    <source>
        <dbReference type="SAM" id="SignalP"/>
    </source>
</evidence>
<keyword evidence="4" id="KW-1185">Reference proteome</keyword>
<organism evidence="3 4">
    <name type="scientific">Ambrosiozyma monospora</name>
    <name type="common">Yeast</name>
    <name type="synonym">Endomycopsis monosporus</name>
    <dbReference type="NCBI Taxonomy" id="43982"/>
    <lineage>
        <taxon>Eukaryota</taxon>
        <taxon>Fungi</taxon>
        <taxon>Dikarya</taxon>
        <taxon>Ascomycota</taxon>
        <taxon>Saccharomycotina</taxon>
        <taxon>Pichiomycetes</taxon>
        <taxon>Pichiales</taxon>
        <taxon>Pichiaceae</taxon>
        <taxon>Ambrosiozyma</taxon>
    </lineage>
</organism>
<feature type="region of interest" description="Disordered" evidence="1">
    <location>
        <begin position="27"/>
        <end position="101"/>
    </location>
</feature>
<reference evidence="3" key="1">
    <citation type="submission" date="2023-04" db="EMBL/GenBank/DDBJ databases">
        <title>Ambrosiozyma monospora NBRC 1965.</title>
        <authorList>
            <person name="Ichikawa N."/>
            <person name="Sato H."/>
            <person name="Tonouchi N."/>
        </authorList>
    </citation>
    <scope>NUCLEOTIDE SEQUENCE</scope>
    <source>
        <strain evidence="3">NBRC 1965</strain>
    </source>
</reference>
<dbReference type="EMBL" id="BSXU01004622">
    <property type="protein sequence ID" value="GMG45903.1"/>
    <property type="molecule type" value="Genomic_DNA"/>
</dbReference>
<dbReference type="Proteomes" id="UP001165063">
    <property type="component" value="Unassembled WGS sequence"/>
</dbReference>
<evidence type="ECO:0000256" key="1">
    <source>
        <dbReference type="SAM" id="MobiDB-lite"/>
    </source>
</evidence>
<dbReference type="AlphaFoldDB" id="A0A9W6Z299"/>
<accession>A0A9W6Z299</accession>
<keyword evidence="2" id="KW-0732">Signal</keyword>
<sequence>MHTTSIIAAFTLVTSVIHAAPIPEAEAEVEIQTPHGGPHLDKRDNEILDPPPPWGGDRLYKRDNEILDPPPPWGGDRLYKRDNEQNHPRPGGGNLHYDSEE</sequence>
<evidence type="ECO:0000313" key="3">
    <source>
        <dbReference type="EMBL" id="GMG45903.1"/>
    </source>
</evidence>
<proteinExistence type="predicted"/>
<feature type="chain" id="PRO_5040907851" evidence="2">
    <location>
        <begin position="20"/>
        <end position="101"/>
    </location>
</feature>
<protein>
    <submittedName>
        <fullName evidence="3">Unnamed protein product</fullName>
    </submittedName>
</protein>
<feature type="signal peptide" evidence="2">
    <location>
        <begin position="1"/>
        <end position="19"/>
    </location>
</feature>